<gene>
    <name evidence="2" type="ORF">SK128_002995</name>
</gene>
<sequence>MSKPEEKHRGYVKKTLPGNLRKNPMDLRKNSKGSRSNLKLFCNLVRIKLNHLITACIFYKKNTKLSGKHTIINIMYNTNEVLFVYLPE</sequence>
<evidence type="ECO:0000256" key="1">
    <source>
        <dbReference type="SAM" id="MobiDB-lite"/>
    </source>
</evidence>
<accession>A0AAN8XDY4</accession>
<dbReference type="AlphaFoldDB" id="A0AAN8XDY4"/>
<dbReference type="EMBL" id="JAXCGZ010004051">
    <property type="protein sequence ID" value="KAK7082381.1"/>
    <property type="molecule type" value="Genomic_DNA"/>
</dbReference>
<evidence type="ECO:0000313" key="2">
    <source>
        <dbReference type="EMBL" id="KAK7082381.1"/>
    </source>
</evidence>
<protein>
    <submittedName>
        <fullName evidence="2">Uncharacterized protein</fullName>
    </submittedName>
</protein>
<feature type="region of interest" description="Disordered" evidence="1">
    <location>
        <begin position="1"/>
        <end position="33"/>
    </location>
</feature>
<evidence type="ECO:0000313" key="3">
    <source>
        <dbReference type="Proteomes" id="UP001381693"/>
    </source>
</evidence>
<keyword evidence="3" id="KW-1185">Reference proteome</keyword>
<dbReference type="Proteomes" id="UP001381693">
    <property type="component" value="Unassembled WGS sequence"/>
</dbReference>
<comment type="caution">
    <text evidence="2">The sequence shown here is derived from an EMBL/GenBank/DDBJ whole genome shotgun (WGS) entry which is preliminary data.</text>
</comment>
<proteinExistence type="predicted"/>
<reference evidence="2 3" key="1">
    <citation type="submission" date="2023-11" db="EMBL/GenBank/DDBJ databases">
        <title>Halocaridina rubra genome assembly.</title>
        <authorList>
            <person name="Smith C."/>
        </authorList>
    </citation>
    <scope>NUCLEOTIDE SEQUENCE [LARGE SCALE GENOMIC DNA]</scope>
    <source>
        <strain evidence="2">EP-1</strain>
        <tissue evidence="2">Whole</tissue>
    </source>
</reference>
<organism evidence="2 3">
    <name type="scientific">Halocaridina rubra</name>
    <name type="common">Hawaiian red shrimp</name>
    <dbReference type="NCBI Taxonomy" id="373956"/>
    <lineage>
        <taxon>Eukaryota</taxon>
        <taxon>Metazoa</taxon>
        <taxon>Ecdysozoa</taxon>
        <taxon>Arthropoda</taxon>
        <taxon>Crustacea</taxon>
        <taxon>Multicrustacea</taxon>
        <taxon>Malacostraca</taxon>
        <taxon>Eumalacostraca</taxon>
        <taxon>Eucarida</taxon>
        <taxon>Decapoda</taxon>
        <taxon>Pleocyemata</taxon>
        <taxon>Caridea</taxon>
        <taxon>Atyoidea</taxon>
        <taxon>Atyidae</taxon>
        <taxon>Halocaridina</taxon>
    </lineage>
</organism>
<name>A0AAN8XDY4_HALRR</name>